<dbReference type="PANTHER" id="PTHR12599:SF0">
    <property type="entry name" value="PTERIN-4-ALPHA-CARBINOLAMINE DEHYDRATASE"/>
    <property type="match status" value="1"/>
</dbReference>
<organism evidence="6 7">
    <name type="scientific">Saccharomyces pastorianus</name>
    <name type="common">Lager yeast</name>
    <name type="synonym">Saccharomyces cerevisiae x Saccharomyces eubayanus</name>
    <dbReference type="NCBI Taxonomy" id="27292"/>
    <lineage>
        <taxon>Eukaryota</taxon>
        <taxon>Fungi</taxon>
        <taxon>Dikarya</taxon>
        <taxon>Ascomycota</taxon>
        <taxon>Saccharomycotina</taxon>
        <taxon>Saccharomycetes</taxon>
        <taxon>Saccharomycetales</taxon>
        <taxon>Saccharomycetaceae</taxon>
        <taxon>Saccharomyces</taxon>
    </lineage>
</organism>
<dbReference type="SMR" id="A0A6C1DTA1"/>
<dbReference type="EMBL" id="CP048989">
    <property type="protein sequence ID" value="QID79833.1"/>
    <property type="molecule type" value="Genomic_DNA"/>
</dbReference>
<dbReference type="AlphaFoldDB" id="A0A6C1DTA1"/>
<gene>
    <name evidence="6" type="ORF">GRS66_002128</name>
</gene>
<evidence type="ECO:0000313" key="7">
    <source>
        <dbReference type="Proteomes" id="UP000501346"/>
    </source>
</evidence>
<dbReference type="Gene3D" id="3.30.1360.20">
    <property type="entry name" value="Transcriptional coactivator/pterin dehydratase"/>
    <property type="match status" value="1"/>
</dbReference>
<dbReference type="OrthoDB" id="277398at2759"/>
<dbReference type="SUPFAM" id="SSF55248">
    <property type="entry name" value="PCD-like"/>
    <property type="match status" value="1"/>
</dbReference>
<protein>
    <recommendedName>
        <fullName evidence="3">4a-hydroxytetrahydrobiopterin dehydratase</fullName>
        <ecNumber evidence="3">4.2.1.96</ecNumber>
    </recommendedName>
    <alternativeName>
        <fullName evidence="5">4-alpha-hydroxy-tetrahydropterin dehydratase</fullName>
    </alternativeName>
</protein>
<evidence type="ECO:0000256" key="4">
    <source>
        <dbReference type="ARBA" id="ARBA00023239"/>
    </source>
</evidence>
<keyword evidence="4" id="KW-0456">Lyase</keyword>
<dbReference type="Proteomes" id="UP000501346">
    <property type="component" value="Chromosome ScVIII"/>
</dbReference>
<comment type="catalytic activity">
    <reaction evidence="1">
        <text>(4aS,6R)-4a-hydroxy-L-erythro-5,6,7,8-tetrahydrobiopterin = (6R)-L-erythro-6,7-dihydrobiopterin + H2O</text>
        <dbReference type="Rhea" id="RHEA:11920"/>
        <dbReference type="ChEBI" id="CHEBI:15377"/>
        <dbReference type="ChEBI" id="CHEBI:15642"/>
        <dbReference type="ChEBI" id="CHEBI:43120"/>
        <dbReference type="EC" id="4.2.1.96"/>
    </reaction>
</comment>
<proteinExistence type="inferred from homology"/>
<dbReference type="CDD" id="cd00488">
    <property type="entry name" value="PCD_DCoH"/>
    <property type="match status" value="1"/>
</dbReference>
<comment type="similarity">
    <text evidence="2">Belongs to the pterin-4-alpha-carbinolamine dehydratase family.</text>
</comment>
<dbReference type="InterPro" id="IPR036428">
    <property type="entry name" value="PCD_sf"/>
</dbReference>
<dbReference type="GO" id="GO:0006729">
    <property type="term" value="P:tetrahydrobiopterin biosynthetic process"/>
    <property type="evidence" value="ECO:0007669"/>
    <property type="project" value="InterPro"/>
</dbReference>
<evidence type="ECO:0000313" key="6">
    <source>
        <dbReference type="EMBL" id="QID79833.1"/>
    </source>
</evidence>
<dbReference type="InterPro" id="IPR001533">
    <property type="entry name" value="Pterin_deHydtase"/>
</dbReference>
<evidence type="ECO:0000256" key="3">
    <source>
        <dbReference type="ARBA" id="ARBA00013252"/>
    </source>
</evidence>
<evidence type="ECO:0000256" key="1">
    <source>
        <dbReference type="ARBA" id="ARBA00001554"/>
    </source>
</evidence>
<keyword evidence="7" id="KW-1185">Reference proteome</keyword>
<dbReference type="Pfam" id="PF01329">
    <property type="entry name" value="Pterin_4a"/>
    <property type="match status" value="1"/>
</dbReference>
<accession>A0A6C1DTA1</accession>
<evidence type="ECO:0000256" key="5">
    <source>
        <dbReference type="ARBA" id="ARBA00030497"/>
    </source>
</evidence>
<dbReference type="PANTHER" id="PTHR12599">
    <property type="entry name" value="PTERIN-4-ALPHA-CARBINOLAMINE DEHYDRATASE"/>
    <property type="match status" value="1"/>
</dbReference>
<dbReference type="GO" id="GO:0008124">
    <property type="term" value="F:4-alpha-hydroxytetrahydrobiopterin dehydratase activity"/>
    <property type="evidence" value="ECO:0007669"/>
    <property type="project" value="UniProtKB-EC"/>
</dbReference>
<reference evidence="6 7" key="1">
    <citation type="journal article" date="2019" name="BMC Genomics">
        <title>Chromosome level assembly and comparative genome analysis confirm lager-brewing yeasts originated from a single hybridization.</title>
        <authorList>
            <person name="Salazar A.N."/>
            <person name="Gorter de Vries A.R."/>
            <person name="van den Broek M."/>
            <person name="Brouwers N."/>
            <person name="de la Torre Cortes P."/>
            <person name="Kuijpers N.G.A."/>
            <person name="Daran J.G."/>
            <person name="Abeel T."/>
        </authorList>
    </citation>
    <scope>NUCLEOTIDE SEQUENCE [LARGE SCALE GENOMIC DNA]</scope>
    <source>
        <strain evidence="6 7">CBS 1483</strain>
    </source>
</reference>
<name>A0A6C1DTA1_SACPS</name>
<evidence type="ECO:0000256" key="2">
    <source>
        <dbReference type="ARBA" id="ARBA00006472"/>
    </source>
</evidence>
<dbReference type="EC" id="4.2.1.96" evidence="3"/>
<sequence>MHNKIVRIASSALTGGKLLEKLKPLTRWEVQWDPNKTKCLGITREVTFKDYETTWAFLTRVSMRSHLWGHHPLIHTSYTWVKLELHTHDIDPKDGAHSQLSDIDVRMAKRIDSYIDEMTT</sequence>